<gene>
    <name evidence="2" type="ORF">MUK42_18187</name>
</gene>
<proteinExistence type="predicted"/>
<dbReference type="InterPro" id="IPR039291">
    <property type="entry name" value="At5g17165-like"/>
</dbReference>
<name>A0A9E7I3A2_9LILI</name>
<feature type="region of interest" description="Disordered" evidence="1">
    <location>
        <begin position="146"/>
        <end position="168"/>
    </location>
</feature>
<organism evidence="2 3">
    <name type="scientific">Musa troglodytarum</name>
    <name type="common">fe'i banana</name>
    <dbReference type="NCBI Taxonomy" id="320322"/>
    <lineage>
        <taxon>Eukaryota</taxon>
        <taxon>Viridiplantae</taxon>
        <taxon>Streptophyta</taxon>
        <taxon>Embryophyta</taxon>
        <taxon>Tracheophyta</taxon>
        <taxon>Spermatophyta</taxon>
        <taxon>Magnoliopsida</taxon>
        <taxon>Liliopsida</taxon>
        <taxon>Zingiberales</taxon>
        <taxon>Musaceae</taxon>
        <taxon>Musa</taxon>
    </lineage>
</organism>
<feature type="compositionally biased region" description="Low complexity" evidence="1">
    <location>
        <begin position="147"/>
        <end position="168"/>
    </location>
</feature>
<dbReference type="PANTHER" id="PTHR35122">
    <property type="entry name" value="OSJNBA0093F12.14 PROTEIN"/>
    <property type="match status" value="1"/>
</dbReference>
<sequence length="190" mass="20401">MAARVIVTGVLGKRFVNRIWAARDPAPPAVASSRRSQPSDAFVEVIDVSFRFCLVFLSTGVLPAVYRWNPLASSRHRSGYIRCITETACSYRSPPLAWCRKRGVHASSYDKNEDEPVGPTAVPDNVIDAQPDKYYWGPHPTTGVFGPGAETGASSAAAAAGGAKTAAGPSALDETVWYRPLEDVDKTPHA</sequence>
<reference evidence="2" key="1">
    <citation type="submission" date="2022-05" db="EMBL/GenBank/DDBJ databases">
        <title>The Musa troglodytarum L. genome provides insights into the mechanism of non-climacteric behaviour and enrichment of carotenoids.</title>
        <authorList>
            <person name="Wang J."/>
        </authorList>
    </citation>
    <scope>NUCLEOTIDE SEQUENCE</scope>
    <source>
        <tissue evidence="2">Leaf</tissue>
    </source>
</reference>
<accession>A0A9E7I3A2</accession>
<dbReference type="Proteomes" id="UP001055439">
    <property type="component" value="Chromosome 8"/>
</dbReference>
<dbReference type="PANTHER" id="PTHR35122:SF2">
    <property type="entry name" value="OS04G0598000 PROTEIN"/>
    <property type="match status" value="1"/>
</dbReference>
<dbReference type="EMBL" id="CP097510">
    <property type="protein sequence ID" value="URE40662.1"/>
    <property type="molecule type" value="Genomic_DNA"/>
</dbReference>
<evidence type="ECO:0000313" key="3">
    <source>
        <dbReference type="Proteomes" id="UP001055439"/>
    </source>
</evidence>
<protein>
    <submittedName>
        <fullName evidence="2">Seed specific protein Bn15D1B</fullName>
    </submittedName>
</protein>
<evidence type="ECO:0000256" key="1">
    <source>
        <dbReference type="SAM" id="MobiDB-lite"/>
    </source>
</evidence>
<dbReference type="Pfam" id="PF22272">
    <property type="entry name" value="LEA_3b"/>
    <property type="match status" value="1"/>
</dbReference>
<evidence type="ECO:0000313" key="2">
    <source>
        <dbReference type="EMBL" id="URE40662.1"/>
    </source>
</evidence>
<keyword evidence="3" id="KW-1185">Reference proteome</keyword>
<dbReference type="OrthoDB" id="606645at2759"/>
<dbReference type="AlphaFoldDB" id="A0A9E7I3A2"/>